<dbReference type="EMBL" id="JAKFHA010000004">
    <property type="protein sequence ID" value="MCF2527588.1"/>
    <property type="molecule type" value="Genomic_DNA"/>
</dbReference>
<organism evidence="1 2">
    <name type="scientific">Yinghuangia soli</name>
    <dbReference type="NCBI Taxonomy" id="2908204"/>
    <lineage>
        <taxon>Bacteria</taxon>
        <taxon>Bacillati</taxon>
        <taxon>Actinomycetota</taxon>
        <taxon>Actinomycetes</taxon>
        <taxon>Kitasatosporales</taxon>
        <taxon>Streptomycetaceae</taxon>
        <taxon>Yinghuangia</taxon>
    </lineage>
</organism>
<accession>A0AA41PX99</accession>
<dbReference type="RefSeq" id="WP_235051748.1">
    <property type="nucleotide sequence ID" value="NZ_JAKFHA010000004.1"/>
</dbReference>
<gene>
    <name evidence="1" type="ORF">LZ495_10225</name>
</gene>
<keyword evidence="2" id="KW-1185">Reference proteome</keyword>
<proteinExistence type="predicted"/>
<evidence type="ECO:0000313" key="2">
    <source>
        <dbReference type="Proteomes" id="UP001165378"/>
    </source>
</evidence>
<name>A0AA41PX99_9ACTN</name>
<reference evidence="1" key="1">
    <citation type="submission" date="2022-01" db="EMBL/GenBank/DDBJ databases">
        <title>Genome-Based Taxonomic Classification of the Phylum Actinobacteria.</title>
        <authorList>
            <person name="Gao Y."/>
        </authorList>
    </citation>
    <scope>NUCLEOTIDE SEQUENCE</scope>
    <source>
        <strain evidence="1">KLBMP 8922</strain>
    </source>
</reference>
<dbReference type="Proteomes" id="UP001165378">
    <property type="component" value="Unassembled WGS sequence"/>
</dbReference>
<dbReference type="AlphaFoldDB" id="A0AA41PX99"/>
<evidence type="ECO:0000313" key="1">
    <source>
        <dbReference type="EMBL" id="MCF2527588.1"/>
    </source>
</evidence>
<comment type="caution">
    <text evidence="1">The sequence shown here is derived from an EMBL/GenBank/DDBJ whole genome shotgun (WGS) entry which is preliminary data.</text>
</comment>
<protein>
    <submittedName>
        <fullName evidence="1">Uncharacterized protein</fullName>
    </submittedName>
</protein>
<sequence length="231" mass="26264">MGFHSYVAAVADRSLPMHRRRGAMASVVHRYSPLGFHATWSYLHTLGDLRKDEAALEYALDRLLTSRRALLADTAAFAAKRRVEKAQHRRRPQPDDLRYIGGIRWAGPDGHAVMFREAGIRFAAHRATPFPDMPQSDRALFGYVVATVENSVSAYLERDGDLDSTDWHKLHSKSAHLEDATRLFGYPRYDASAFRYFLELQWLAALVLNDHQASYGGLAYRPPWEHRSPEG</sequence>